<accession>A0A135U808</accession>
<keyword evidence="3" id="KW-1185">Reference proteome</keyword>
<dbReference type="AlphaFoldDB" id="A0A135U808"/>
<dbReference type="OrthoDB" id="4851706at2759"/>
<feature type="region of interest" description="Disordered" evidence="1">
    <location>
        <begin position="107"/>
        <end position="162"/>
    </location>
</feature>
<organism evidence="2 3">
    <name type="scientific">Colletotrichum salicis</name>
    <dbReference type="NCBI Taxonomy" id="1209931"/>
    <lineage>
        <taxon>Eukaryota</taxon>
        <taxon>Fungi</taxon>
        <taxon>Dikarya</taxon>
        <taxon>Ascomycota</taxon>
        <taxon>Pezizomycotina</taxon>
        <taxon>Sordariomycetes</taxon>
        <taxon>Hypocreomycetidae</taxon>
        <taxon>Glomerellales</taxon>
        <taxon>Glomerellaceae</taxon>
        <taxon>Colletotrichum</taxon>
        <taxon>Colletotrichum acutatum species complex</taxon>
    </lineage>
</organism>
<evidence type="ECO:0000313" key="2">
    <source>
        <dbReference type="EMBL" id="KXH56495.1"/>
    </source>
</evidence>
<proteinExistence type="predicted"/>
<dbReference type="EMBL" id="JFFI01001654">
    <property type="protein sequence ID" value="KXH56495.1"/>
    <property type="molecule type" value="Genomic_DNA"/>
</dbReference>
<dbReference type="Proteomes" id="UP000070121">
    <property type="component" value="Unassembled WGS sequence"/>
</dbReference>
<evidence type="ECO:0000313" key="3">
    <source>
        <dbReference type="Proteomes" id="UP000070121"/>
    </source>
</evidence>
<sequence>MEARAGRREERVAHDAGLRAGSLHHGCIPLGKGVESCWRPGSRDSQRISSSKWTIFQNKFMHGWAAWAGTHDGGSFWRQHEPAFHAYDYGANIQIDVSPRLYHLPRETHRSRDDDDDDEEDDDGDAGGRGSEDEARRGMEGLFVDDESNGSQTADPTADNETDAASYNQIIRESDGLQKLVQELHGRFRLENIIAVSYAPAVYINSESEARPRCLLIDRNIIRGVRHSPNDLLATKGYATAALTVPTSDACATAASRDKRERLLRIIRRQGTPESPEESRPFARERLQMEVAIDNSEITYRLEQVVSLDLGRMVESYVHIFRSMPTNVFPDIICAYSRIFELALGEMERRFTQGGERGLDRAFGGRGRDGPTRRLGEAAFGSMTAVTEFVDELMRELLREGGETDGRPMMSDETKTCEAAILAWQDSPGAFTLAVLERLAAGVVAGGSRIAVTVLKTRTRHDFAGELLCVIGSDKGKDAFSSRNATWPLKLRLAIANGRKAGGGIGPSEWAIVLTGCLLAAEVEWVPDSTRGRLTLRSVVCLQGRAGIVAKPSGPLGSLRRAAEEAHIQHEGTLRQRAL</sequence>
<evidence type="ECO:0000256" key="1">
    <source>
        <dbReference type="SAM" id="MobiDB-lite"/>
    </source>
</evidence>
<reference evidence="2 3" key="1">
    <citation type="submission" date="2014-02" db="EMBL/GenBank/DDBJ databases">
        <title>The genome sequence of Colletotrichum salicis CBS 607.94.</title>
        <authorList>
            <person name="Baroncelli R."/>
            <person name="Thon M.R."/>
        </authorList>
    </citation>
    <scope>NUCLEOTIDE SEQUENCE [LARGE SCALE GENOMIC DNA]</scope>
    <source>
        <strain evidence="2 3">CBS 607.94</strain>
    </source>
</reference>
<gene>
    <name evidence="2" type="ORF">CSAL01_11177</name>
</gene>
<feature type="compositionally biased region" description="Basic and acidic residues" evidence="1">
    <location>
        <begin position="130"/>
        <end position="139"/>
    </location>
</feature>
<protein>
    <submittedName>
        <fullName evidence="2">Uncharacterized protein</fullName>
    </submittedName>
</protein>
<comment type="caution">
    <text evidence="2">The sequence shown here is derived from an EMBL/GenBank/DDBJ whole genome shotgun (WGS) entry which is preliminary data.</text>
</comment>
<name>A0A135U808_9PEZI</name>
<feature type="compositionally biased region" description="Acidic residues" evidence="1">
    <location>
        <begin position="114"/>
        <end position="125"/>
    </location>
</feature>